<sequence length="88" mass="9423">MLTTAAQPRPRMAALAVRARNIVGSGLCVRTSAVPDWLARLDQLEHLTAAAAADRRESSRIDSFSIRASRRIAAKSSTLVLGPSIRAP</sequence>
<dbReference type="AlphaFoldDB" id="A0A388T658"/>
<gene>
    <name evidence="1" type="ORF">SSP531S_59340</name>
</gene>
<dbReference type="Proteomes" id="UP000265354">
    <property type="component" value="Unassembled WGS sequence"/>
</dbReference>
<organism evidence="1 2">
    <name type="scientific">Streptomyces spongiicola</name>
    <dbReference type="NCBI Taxonomy" id="1690221"/>
    <lineage>
        <taxon>Bacteria</taxon>
        <taxon>Bacillati</taxon>
        <taxon>Actinomycetota</taxon>
        <taxon>Actinomycetes</taxon>
        <taxon>Kitasatosporales</taxon>
        <taxon>Streptomycetaceae</taxon>
        <taxon>Streptomyces</taxon>
    </lineage>
</organism>
<dbReference type="RefSeq" id="WP_116429224.1">
    <property type="nucleotide sequence ID" value="NZ_BGZL01000047.1"/>
</dbReference>
<dbReference type="EMBL" id="BGZL01000047">
    <property type="protein sequence ID" value="GBQ04438.1"/>
    <property type="molecule type" value="Genomic_DNA"/>
</dbReference>
<proteinExistence type="predicted"/>
<accession>A0A388T658</accession>
<name>A0A388T658_9ACTN</name>
<protein>
    <submittedName>
        <fullName evidence="1">Uncharacterized protein</fullName>
    </submittedName>
</protein>
<evidence type="ECO:0000313" key="2">
    <source>
        <dbReference type="Proteomes" id="UP000265354"/>
    </source>
</evidence>
<reference evidence="1 2" key="1">
    <citation type="submission" date="2018-07" db="EMBL/GenBank/DDBJ databases">
        <title>Whole Genome Shotgun Sequence of Streptomyces spongiicola strain 531S.</title>
        <authorList>
            <person name="Dohra H."/>
            <person name="Kodani S."/>
        </authorList>
    </citation>
    <scope>NUCLEOTIDE SEQUENCE [LARGE SCALE GENOMIC DNA]</scope>
    <source>
        <strain evidence="1 2">531S</strain>
    </source>
</reference>
<evidence type="ECO:0000313" key="1">
    <source>
        <dbReference type="EMBL" id="GBQ04438.1"/>
    </source>
</evidence>
<comment type="caution">
    <text evidence="1">The sequence shown here is derived from an EMBL/GenBank/DDBJ whole genome shotgun (WGS) entry which is preliminary data.</text>
</comment>